<name>A0A0F9SGP2_9ZZZZ</name>
<dbReference type="SUPFAM" id="SSF88697">
    <property type="entry name" value="PUA domain-like"/>
    <property type="match status" value="1"/>
</dbReference>
<reference evidence="2" key="1">
    <citation type="journal article" date="2015" name="Nature">
        <title>Complex archaea that bridge the gap between prokaryotes and eukaryotes.</title>
        <authorList>
            <person name="Spang A."/>
            <person name="Saw J.H."/>
            <person name="Jorgensen S.L."/>
            <person name="Zaremba-Niedzwiedzka K."/>
            <person name="Martijn J."/>
            <person name="Lind A.E."/>
            <person name="van Eijk R."/>
            <person name="Schleper C."/>
            <person name="Guy L."/>
            <person name="Ettema T.J."/>
        </authorList>
    </citation>
    <scope>NUCLEOTIDE SEQUENCE</scope>
</reference>
<proteinExistence type="predicted"/>
<comment type="caution">
    <text evidence="2">The sequence shown here is derived from an EMBL/GenBank/DDBJ whole genome shotgun (WGS) entry which is preliminary data.</text>
</comment>
<gene>
    <name evidence="2" type="ORF">LCGC14_0853050</name>
</gene>
<evidence type="ECO:0000313" key="2">
    <source>
        <dbReference type="EMBL" id="KKN28538.1"/>
    </source>
</evidence>
<evidence type="ECO:0000259" key="1">
    <source>
        <dbReference type="Pfam" id="PF04266"/>
    </source>
</evidence>
<dbReference type="EMBL" id="LAZR01002552">
    <property type="protein sequence ID" value="KKN28538.1"/>
    <property type="molecule type" value="Genomic_DNA"/>
</dbReference>
<protein>
    <recommendedName>
        <fullName evidence="1">ASCH domain-containing protein</fullName>
    </recommendedName>
</protein>
<sequence length="139" mass="15682">MKALSLTQPWATLMAAGLKRIETRSWGTKYRGRVIIHAAKGFPPYARQLCGRHPFLDALHGLGISSRDFPFGALIATADLYDIVRIVDGFVFPDEPELSFGDYSPGRYAWYYRDVKKIDPIPYKGALGLFEVDLNKEDN</sequence>
<organism evidence="2">
    <name type="scientific">marine sediment metagenome</name>
    <dbReference type="NCBI Taxonomy" id="412755"/>
    <lineage>
        <taxon>unclassified sequences</taxon>
        <taxon>metagenomes</taxon>
        <taxon>ecological metagenomes</taxon>
    </lineage>
</organism>
<dbReference type="InterPro" id="IPR015947">
    <property type="entry name" value="PUA-like_sf"/>
</dbReference>
<dbReference type="Gene3D" id="2.30.130.30">
    <property type="entry name" value="Hypothetical protein"/>
    <property type="match status" value="1"/>
</dbReference>
<dbReference type="InterPro" id="IPR007374">
    <property type="entry name" value="ASCH_domain"/>
</dbReference>
<dbReference type="CDD" id="cd06554">
    <property type="entry name" value="ASCH_ASC-1_like"/>
    <property type="match status" value="1"/>
</dbReference>
<feature type="domain" description="ASCH" evidence="1">
    <location>
        <begin position="4"/>
        <end position="40"/>
    </location>
</feature>
<dbReference type="AlphaFoldDB" id="A0A0F9SGP2"/>
<dbReference type="Pfam" id="PF04266">
    <property type="entry name" value="ASCH"/>
    <property type="match status" value="1"/>
</dbReference>
<accession>A0A0F9SGP2</accession>